<dbReference type="Gene3D" id="3.30.9.10">
    <property type="entry name" value="D-Amino Acid Oxidase, subunit A, domain 2"/>
    <property type="match status" value="1"/>
</dbReference>
<dbReference type="OrthoDB" id="9806601at2"/>
<dbReference type="Pfam" id="PF01266">
    <property type="entry name" value="DAO"/>
    <property type="match status" value="1"/>
</dbReference>
<dbReference type="PANTHER" id="PTHR13847">
    <property type="entry name" value="SARCOSINE DEHYDROGENASE-RELATED"/>
    <property type="match status" value="1"/>
</dbReference>
<evidence type="ECO:0000313" key="3">
    <source>
        <dbReference type="EMBL" id="QEW25186.1"/>
    </source>
</evidence>
<evidence type="ECO:0000313" key="4">
    <source>
        <dbReference type="Proteomes" id="UP000325785"/>
    </source>
</evidence>
<organism evidence="3 4">
    <name type="scientific">Roseovarius indicus</name>
    <dbReference type="NCBI Taxonomy" id="540747"/>
    <lineage>
        <taxon>Bacteria</taxon>
        <taxon>Pseudomonadati</taxon>
        <taxon>Pseudomonadota</taxon>
        <taxon>Alphaproteobacteria</taxon>
        <taxon>Rhodobacterales</taxon>
        <taxon>Roseobacteraceae</taxon>
        <taxon>Roseovarius</taxon>
    </lineage>
</organism>
<keyword evidence="1 3" id="KW-0560">Oxidoreductase</keyword>
<dbReference type="Proteomes" id="UP000325785">
    <property type="component" value="Chromosome"/>
</dbReference>
<dbReference type="KEGG" id="rid:RIdsm_00971"/>
<reference evidence="3 4" key="1">
    <citation type="submission" date="2018-08" db="EMBL/GenBank/DDBJ databases">
        <title>Genetic Globetrotter - A new plasmid hitch-hiking vast phylogenetic and geographic distances.</title>
        <authorList>
            <person name="Vollmers J."/>
            <person name="Petersen J."/>
        </authorList>
    </citation>
    <scope>NUCLEOTIDE SEQUENCE [LARGE SCALE GENOMIC DNA]</scope>
    <source>
        <strain evidence="3 4">DSM 26383</strain>
    </source>
</reference>
<accession>A0A5P3A8X2</accession>
<proteinExistence type="predicted"/>
<dbReference type="AlphaFoldDB" id="A0A5P3A8X2"/>
<dbReference type="PANTHER" id="PTHR13847:SF281">
    <property type="entry name" value="FAD DEPENDENT OXIDOREDUCTASE DOMAIN-CONTAINING PROTEIN"/>
    <property type="match status" value="1"/>
</dbReference>
<dbReference type="InterPro" id="IPR006076">
    <property type="entry name" value="FAD-dep_OxRdtase"/>
</dbReference>
<protein>
    <submittedName>
        <fullName evidence="3">Gamma-glutamylputrescine oxidoreductase</fullName>
        <ecNumber evidence="3">1.4.3.-</ecNumber>
    </submittedName>
</protein>
<dbReference type="EC" id="1.4.3.-" evidence="3"/>
<dbReference type="SUPFAM" id="SSF51905">
    <property type="entry name" value="FAD/NAD(P)-binding domain"/>
    <property type="match status" value="1"/>
</dbReference>
<dbReference type="GO" id="GO:0005737">
    <property type="term" value="C:cytoplasm"/>
    <property type="evidence" value="ECO:0007669"/>
    <property type="project" value="TreeGrafter"/>
</dbReference>
<dbReference type="EMBL" id="CP031598">
    <property type="protein sequence ID" value="QEW25186.1"/>
    <property type="molecule type" value="Genomic_DNA"/>
</dbReference>
<feature type="domain" description="FAD dependent oxidoreductase" evidence="2">
    <location>
        <begin position="49"/>
        <end position="401"/>
    </location>
</feature>
<sequence length="450" mass="49315">MLGQDIEVKNVSITSAARRLLSSDFLQEPYWWTSAPPEDHSDGFPDSTDVLIVGSGVTGTSAAYHLARLGHQSDVIDANLIGSGAVRRNAGFLSRTLKKTFTTLAKSHGAGFADAAFKEVNHAFDFVTSLIQELGIDCALEPSGRLVMATSPAHLGKMIGTFDDLHRQFGTPYEVIPEADIHREVGTSHYHGAVLIPGLTKFHPGLFHSGFVARARSAGARFHAHTKLESLKQTGNGFMAHTTRGTIRARRVLIATNGYNDTEMPWLKPRLAPFSGHMLATEELSPQLLQRLLPTNRGCTDSNTNLDYFHLAPGENRLLFGGRTGANPENPLDMAWYLHRRMCRVFPELEDVRVSRLWSGKCAGTYDLMPHVGERNGLFFASGYNFAGTPIGALFGKKVADAVATGKAVDSIFATTRMPRFPLPVRRCGGVRIVMTYLDVKDWLIARGIL</sequence>
<evidence type="ECO:0000259" key="2">
    <source>
        <dbReference type="Pfam" id="PF01266"/>
    </source>
</evidence>
<dbReference type="Gene3D" id="3.50.50.60">
    <property type="entry name" value="FAD/NAD(P)-binding domain"/>
    <property type="match status" value="1"/>
</dbReference>
<evidence type="ECO:0000256" key="1">
    <source>
        <dbReference type="ARBA" id="ARBA00023002"/>
    </source>
</evidence>
<dbReference type="InterPro" id="IPR036188">
    <property type="entry name" value="FAD/NAD-bd_sf"/>
</dbReference>
<gene>
    <name evidence="3" type="primary">puuB_3</name>
    <name evidence="3" type="ORF">RIdsm_00971</name>
</gene>
<name>A0A5P3A8X2_9RHOB</name>
<dbReference type="GO" id="GO:0016491">
    <property type="term" value="F:oxidoreductase activity"/>
    <property type="evidence" value="ECO:0007669"/>
    <property type="project" value="UniProtKB-KW"/>
</dbReference>